<proteinExistence type="predicted"/>
<evidence type="ECO:0000313" key="3">
    <source>
        <dbReference type="Proteomes" id="UP000031166"/>
    </source>
</evidence>
<organism evidence="2 3">
    <name type="scientific">Brevundimonas nasdae</name>
    <dbReference type="NCBI Taxonomy" id="172043"/>
    <lineage>
        <taxon>Bacteria</taxon>
        <taxon>Pseudomonadati</taxon>
        <taxon>Pseudomonadota</taxon>
        <taxon>Alphaproteobacteria</taxon>
        <taxon>Caulobacterales</taxon>
        <taxon>Caulobacteraceae</taxon>
        <taxon>Brevundimonas</taxon>
    </lineage>
</organism>
<gene>
    <name evidence="2" type="ORF">RM53_15460</name>
</gene>
<reference evidence="2 3" key="1">
    <citation type="submission" date="2014-12" db="EMBL/GenBank/DDBJ databases">
        <title>Genome sequencing of Brevundimonas nasdae TPW30.</title>
        <authorList>
            <person name="Tan P.W."/>
            <person name="Chan K.-G."/>
        </authorList>
    </citation>
    <scope>NUCLEOTIDE SEQUENCE [LARGE SCALE GENOMIC DNA]</scope>
    <source>
        <strain evidence="2 3">TPW30</strain>
    </source>
</reference>
<dbReference type="Pfam" id="PF21834">
    <property type="entry name" value="DUF6894"/>
    <property type="match status" value="1"/>
</dbReference>
<protein>
    <recommendedName>
        <fullName evidence="1">DUF6894 domain-containing protein</fullName>
    </recommendedName>
</protein>
<accession>A0A0B4C2B5</accession>
<dbReference type="Proteomes" id="UP000031166">
    <property type="component" value="Unassembled WGS sequence"/>
</dbReference>
<sequence>MKFVFTSDAGTSLMTWSSDLMSVQDAKIEAVRTLGELLSDDGPEFWVSHAVEMTVSNGTGLNLFRLKLVATDCALAGEDDTVGS</sequence>
<evidence type="ECO:0000313" key="2">
    <source>
        <dbReference type="EMBL" id="KIC55169.1"/>
    </source>
</evidence>
<evidence type="ECO:0000259" key="1">
    <source>
        <dbReference type="Pfam" id="PF21834"/>
    </source>
</evidence>
<comment type="caution">
    <text evidence="2">The sequence shown here is derived from an EMBL/GenBank/DDBJ whole genome shotgun (WGS) entry which is preliminary data.</text>
</comment>
<dbReference type="EMBL" id="JWSY01000036">
    <property type="protein sequence ID" value="KIC55169.1"/>
    <property type="molecule type" value="Genomic_DNA"/>
</dbReference>
<feature type="domain" description="DUF6894" evidence="1">
    <location>
        <begin position="19"/>
        <end position="67"/>
    </location>
</feature>
<dbReference type="InterPro" id="IPR054189">
    <property type="entry name" value="DUF6894"/>
</dbReference>
<dbReference type="AlphaFoldDB" id="A0A0B4C2B5"/>
<name>A0A0B4C2B5_9CAUL</name>